<dbReference type="EMBL" id="CP012836">
    <property type="protein sequence ID" value="AMQ56410.1"/>
    <property type="molecule type" value="Genomic_DNA"/>
</dbReference>
<reference evidence="3 4" key="2">
    <citation type="journal article" date="2016" name="Genome Announc.">
        <title>Complete Genome Sequence of Algoriphagus sp. Strain M8-2, Isolated from a Brackish Lake.</title>
        <authorList>
            <person name="Muraguchi Y."/>
            <person name="Kushimoto K."/>
            <person name="Ohtsubo Y."/>
            <person name="Suzuki T."/>
            <person name="Dohra H."/>
            <person name="Kimbara K."/>
            <person name="Shintani M."/>
        </authorList>
    </citation>
    <scope>NUCLEOTIDE SEQUENCE [LARGE SCALE GENOMIC DNA]</scope>
    <source>
        <strain evidence="3 4">M8-2</strain>
    </source>
</reference>
<evidence type="ECO:0008006" key="5">
    <source>
        <dbReference type="Google" id="ProtNLM"/>
    </source>
</evidence>
<feature type="transmembrane region" description="Helical" evidence="2">
    <location>
        <begin position="613"/>
        <end position="629"/>
    </location>
</feature>
<dbReference type="KEGG" id="alm:AO498_08285"/>
<name>A0A142EMQ5_9BACT</name>
<dbReference type="AlphaFoldDB" id="A0A142EMQ5"/>
<feature type="coiled-coil region" evidence="1">
    <location>
        <begin position="505"/>
        <end position="588"/>
    </location>
</feature>
<dbReference type="PATRIC" id="fig|1727163.4.peg.1722"/>
<evidence type="ECO:0000256" key="2">
    <source>
        <dbReference type="SAM" id="Phobius"/>
    </source>
</evidence>
<protein>
    <recommendedName>
        <fullName evidence="5">PIN like domain-containing protein</fullName>
    </recommendedName>
</protein>
<keyword evidence="2" id="KW-0812">Transmembrane</keyword>
<dbReference type="STRING" id="1727163.AO498_08285"/>
<evidence type="ECO:0000313" key="3">
    <source>
        <dbReference type="EMBL" id="AMQ56410.1"/>
    </source>
</evidence>
<accession>A0A142EMQ5</accession>
<dbReference type="RefSeq" id="WP_067545896.1">
    <property type="nucleotide sequence ID" value="NZ_CP012836.1"/>
</dbReference>
<evidence type="ECO:0000256" key="1">
    <source>
        <dbReference type="SAM" id="Coils"/>
    </source>
</evidence>
<sequence>MNENRAITYSLLAHVRNTGTLIQGPIDPFVPLIKRSLFKLNSKGILSGKSIKEIHDISNELYGIDFPLPVLKVILQQIANEVNTNETVNFQLYNDGAFALKNFFFEEFEENIQSSKREVETLEKLYIDFLKLNNVEIKEKTTILDFIDKNKISISKYLANSQPINGRDYTIEAQFVEFFRKIPDVFDIIKNIYLGSIISSYLEYKTENNNQNVELVFDTNFIISLIDLNTPESTHTCNKLIDVCRNLGYKFTVLIDTIEETKSLISKKAEHYSTSVLTKRINPEDIYNACERRKLSKNDLERIVDNIEDSLLQRDISILPNTDKYKNLAKFSKEYESYKKFRSSHYAALHDATALYYVRDKRTKRIKEFEKVNCWFVNNSISHDSEELKDSNTNNNDCQPEIIRADELLNILWLANPNLSESINSNELVEIGLSSLVAFTLNSTLPKASIIKELDDNIQKYAGDTITDKDVLLISSRISHRQLTNISDLNSLAKTNEQEFISRIKQEADKQAQEENERIQKLDQLFKKFEKQISSLDKARQELKEKKDKIEAENKNTEQVSNSKDQTISELQDRLTKIEQQRQDDIKRQLNKDRKNFINQEVSKWRQRTNYELIGWLVGFIFGIIALLWNSNWNISSAITKYKELESDFIIGNVIVVLVFIFTAITFKKWYDKNHNFSNIENYKKNIELPEHLKNEE</sequence>
<feature type="transmembrane region" description="Helical" evidence="2">
    <location>
        <begin position="649"/>
        <end position="667"/>
    </location>
</feature>
<dbReference type="OrthoDB" id="975864at2"/>
<organism evidence="3 4">
    <name type="scientific">Algoriphagus sanaruensis</name>
    <dbReference type="NCBI Taxonomy" id="1727163"/>
    <lineage>
        <taxon>Bacteria</taxon>
        <taxon>Pseudomonadati</taxon>
        <taxon>Bacteroidota</taxon>
        <taxon>Cytophagia</taxon>
        <taxon>Cytophagales</taxon>
        <taxon>Cyclobacteriaceae</taxon>
        <taxon>Algoriphagus</taxon>
    </lineage>
</organism>
<dbReference type="Proteomes" id="UP000073816">
    <property type="component" value="Chromosome"/>
</dbReference>
<keyword evidence="1" id="KW-0175">Coiled coil</keyword>
<proteinExistence type="predicted"/>
<reference evidence="4" key="1">
    <citation type="submission" date="2015-09" db="EMBL/GenBank/DDBJ databases">
        <title>Complete sequence of Algoriphagus sp. M8-2.</title>
        <authorList>
            <person name="Shintani M."/>
        </authorList>
    </citation>
    <scope>NUCLEOTIDE SEQUENCE [LARGE SCALE GENOMIC DNA]</scope>
    <source>
        <strain evidence="4">M8-2</strain>
    </source>
</reference>
<keyword evidence="4" id="KW-1185">Reference proteome</keyword>
<keyword evidence="2" id="KW-0472">Membrane</keyword>
<keyword evidence="2" id="KW-1133">Transmembrane helix</keyword>
<gene>
    <name evidence="3" type="ORF">AO498_08285</name>
</gene>
<evidence type="ECO:0000313" key="4">
    <source>
        <dbReference type="Proteomes" id="UP000073816"/>
    </source>
</evidence>